<reference evidence="3" key="1">
    <citation type="submission" date="2019-06" db="EMBL/GenBank/DDBJ databases">
        <title>Alistipes onderdonkii subsp. vulgaris subsp. nov., Alistipes dispar sp. nov. and Alistipes communis sp. nov., isolated from human faeces, and creation of Alistipes onderdonkii subsp. onderdonkii subsp. nov.</title>
        <authorList>
            <person name="Sakamoto M."/>
            <person name="Ikeyama N."/>
            <person name="Ogata Y."/>
            <person name="Suda W."/>
            <person name="Iino T."/>
            <person name="Hattori M."/>
            <person name="Ohkuma M."/>
        </authorList>
    </citation>
    <scope>NUCLEOTIDE SEQUENCE [LARGE SCALE GENOMIC DNA]</scope>
    <source>
        <strain evidence="3">5CBH24</strain>
    </source>
</reference>
<evidence type="ECO:0000313" key="3">
    <source>
        <dbReference type="Proteomes" id="UP000318946"/>
    </source>
</evidence>
<proteinExistence type="predicted"/>
<evidence type="ECO:0000313" key="2">
    <source>
        <dbReference type="EMBL" id="BBL05255.1"/>
    </source>
</evidence>
<dbReference type="KEGG" id="acou:A5CBH24_25680"/>
<dbReference type="EMBL" id="AP019735">
    <property type="protein sequence ID" value="BBL05255.1"/>
    <property type="molecule type" value="Genomic_DNA"/>
</dbReference>
<name>A0A4Y1WWZ8_9BACT</name>
<dbReference type="AlphaFoldDB" id="A0A4Y1WWZ8"/>
<feature type="region of interest" description="Disordered" evidence="1">
    <location>
        <begin position="79"/>
        <end position="120"/>
    </location>
</feature>
<accession>A0A4Y1WWZ8</accession>
<evidence type="ECO:0000256" key="1">
    <source>
        <dbReference type="SAM" id="MobiDB-lite"/>
    </source>
</evidence>
<dbReference type="Proteomes" id="UP000318946">
    <property type="component" value="Chromosome"/>
</dbReference>
<sequence length="245" mass="27330">MTPVMKITEALVVLFLVLFCYLFLDKFLFRGELGEICFSPMRRALARWHRRQADRLDPPRRRTRRTAAVTPKDDALVVTRDYGAGQRTPARAASRHSRRKGNNSDKSDHTFVPASDSDKEHRAVQATVQGWIHKEPTALTAEEENTLMCEAATEEVMDIGCETTAPPAGTQSFSPQQLDCILALCKGQAVPEEQRQTLAGVLRDIRHTEVQRTLMDAISGASPIIARYLDDAEKEAAQRMAAAPK</sequence>
<organism evidence="2 3">
    <name type="scientific">Alistipes communis</name>
    <dbReference type="NCBI Taxonomy" id="2585118"/>
    <lineage>
        <taxon>Bacteria</taxon>
        <taxon>Pseudomonadati</taxon>
        <taxon>Bacteroidota</taxon>
        <taxon>Bacteroidia</taxon>
        <taxon>Bacteroidales</taxon>
        <taxon>Rikenellaceae</taxon>
        <taxon>Alistipes</taxon>
    </lineage>
</organism>
<keyword evidence="3" id="KW-1185">Reference proteome</keyword>
<gene>
    <name evidence="2" type="ORF">A5CBH24_25680</name>
</gene>
<dbReference type="OrthoDB" id="1026317at2"/>
<protein>
    <submittedName>
        <fullName evidence="2">Uncharacterized protein</fullName>
    </submittedName>
</protein>